<dbReference type="InterPro" id="IPR004620">
    <property type="entry name" value="MTHF_reductase_bac"/>
</dbReference>
<dbReference type="Gene3D" id="3.20.20.220">
    <property type="match status" value="1"/>
</dbReference>
<evidence type="ECO:0000256" key="11">
    <source>
        <dbReference type="ARBA" id="ARBA00048628"/>
    </source>
</evidence>
<evidence type="ECO:0000256" key="10">
    <source>
        <dbReference type="ARBA" id="ARBA00034478"/>
    </source>
</evidence>
<comment type="cofactor">
    <cofactor evidence="1 12">
        <name>FAD</name>
        <dbReference type="ChEBI" id="CHEBI:57692"/>
    </cofactor>
</comment>
<evidence type="ECO:0000256" key="12">
    <source>
        <dbReference type="RuleBase" id="RU003862"/>
    </source>
</evidence>
<dbReference type="GO" id="GO:0004489">
    <property type="term" value="F:methylenetetrahydrofolate reductase [NAD(P)H] activity"/>
    <property type="evidence" value="ECO:0007669"/>
    <property type="project" value="UniProtKB-EC"/>
</dbReference>
<dbReference type="EMBL" id="JAXBLV010000192">
    <property type="protein sequence ID" value="MDY3561352.1"/>
    <property type="molecule type" value="Genomic_DNA"/>
</dbReference>
<evidence type="ECO:0000313" key="13">
    <source>
        <dbReference type="EMBL" id="MDY3561352.1"/>
    </source>
</evidence>
<dbReference type="SUPFAM" id="SSF51730">
    <property type="entry name" value="FAD-linked oxidoreductase"/>
    <property type="match status" value="1"/>
</dbReference>
<dbReference type="InterPro" id="IPR003171">
    <property type="entry name" value="Mehydrof_redctse-like"/>
</dbReference>
<comment type="catalytic activity">
    <reaction evidence="11">
        <text>(6S)-5-methyl-5,6,7,8-tetrahydrofolate + NAD(+) = (6R)-5,10-methylene-5,6,7,8-tetrahydrofolate + NADH + H(+)</text>
        <dbReference type="Rhea" id="RHEA:19821"/>
        <dbReference type="ChEBI" id="CHEBI:15378"/>
        <dbReference type="ChEBI" id="CHEBI:15636"/>
        <dbReference type="ChEBI" id="CHEBI:18608"/>
        <dbReference type="ChEBI" id="CHEBI:57540"/>
        <dbReference type="ChEBI" id="CHEBI:57945"/>
        <dbReference type="EC" id="1.5.1.54"/>
    </reaction>
    <physiologicalReaction direction="right-to-left" evidence="11">
        <dbReference type="Rhea" id="RHEA:19823"/>
    </physiologicalReaction>
</comment>
<name>A0ABU5F189_9BACT</name>
<evidence type="ECO:0000313" key="14">
    <source>
        <dbReference type="Proteomes" id="UP001272242"/>
    </source>
</evidence>
<evidence type="ECO:0000256" key="4">
    <source>
        <dbReference type="ARBA" id="ARBA00022605"/>
    </source>
</evidence>
<proteinExistence type="inferred from homology"/>
<evidence type="ECO:0000256" key="7">
    <source>
        <dbReference type="ARBA" id="ARBA00023002"/>
    </source>
</evidence>
<evidence type="ECO:0000256" key="2">
    <source>
        <dbReference type="ARBA" id="ARBA00004777"/>
    </source>
</evidence>
<evidence type="ECO:0000256" key="9">
    <source>
        <dbReference type="ARBA" id="ARBA00023167"/>
    </source>
</evidence>
<comment type="pathway">
    <text evidence="10">Amino-acid biosynthesis; L-methionine biosynthesis via de novo pathway.</text>
</comment>
<keyword evidence="9" id="KW-0486">Methionine biosynthesis</keyword>
<comment type="pathway">
    <text evidence="2 12">One-carbon metabolism; tetrahydrofolate interconversion.</text>
</comment>
<comment type="caution">
    <text evidence="13">The sequence shown here is derived from an EMBL/GenBank/DDBJ whole genome shotgun (WGS) entry which is preliminary data.</text>
</comment>
<dbReference type="Pfam" id="PF02219">
    <property type="entry name" value="MTHFR"/>
    <property type="match status" value="1"/>
</dbReference>
<accession>A0ABU5F189</accession>
<evidence type="ECO:0000256" key="3">
    <source>
        <dbReference type="ARBA" id="ARBA00006743"/>
    </source>
</evidence>
<comment type="similarity">
    <text evidence="3 12">Belongs to the methylenetetrahydrofolate reductase family.</text>
</comment>
<keyword evidence="8" id="KW-0520">NAD</keyword>
<evidence type="ECO:0000256" key="5">
    <source>
        <dbReference type="ARBA" id="ARBA00022630"/>
    </source>
</evidence>
<evidence type="ECO:0000256" key="8">
    <source>
        <dbReference type="ARBA" id="ARBA00023027"/>
    </source>
</evidence>
<protein>
    <recommendedName>
        <fullName evidence="12">Methylenetetrahydrofolate reductase</fullName>
        <ecNumber evidence="12">1.5.1.54</ecNumber>
    </recommendedName>
</protein>
<reference evidence="14" key="1">
    <citation type="journal article" date="2023" name="Mar. Drugs">
        <title>Gemmata algarum, a Novel Planctomycete Isolated from an Algal Mat, Displays Antimicrobial Activity.</title>
        <authorList>
            <person name="Kumar G."/>
            <person name="Kallscheuer N."/>
            <person name="Kashif M."/>
            <person name="Ahamad S."/>
            <person name="Jagadeeshwari U."/>
            <person name="Pannikurungottu S."/>
            <person name="Haufschild T."/>
            <person name="Kabuu M."/>
            <person name="Sasikala C."/>
            <person name="Jogler C."/>
            <person name="Ramana C."/>
        </authorList>
    </citation>
    <scope>NUCLEOTIDE SEQUENCE [LARGE SCALE GENOMIC DNA]</scope>
    <source>
        <strain evidence="14">JC673</strain>
    </source>
</reference>
<organism evidence="13 14">
    <name type="scientific">Gemmata algarum</name>
    <dbReference type="NCBI Taxonomy" id="2975278"/>
    <lineage>
        <taxon>Bacteria</taxon>
        <taxon>Pseudomonadati</taxon>
        <taxon>Planctomycetota</taxon>
        <taxon>Planctomycetia</taxon>
        <taxon>Gemmatales</taxon>
        <taxon>Gemmataceae</taxon>
        <taxon>Gemmata</taxon>
    </lineage>
</organism>
<dbReference type="NCBIfam" id="TIGR00676">
    <property type="entry name" value="fadh2"/>
    <property type="match status" value="1"/>
</dbReference>
<keyword evidence="14" id="KW-1185">Reference proteome</keyword>
<keyword evidence="4" id="KW-0028">Amino-acid biosynthesis</keyword>
<dbReference type="InterPro" id="IPR029041">
    <property type="entry name" value="FAD-linked_oxidoreductase-like"/>
</dbReference>
<evidence type="ECO:0000256" key="1">
    <source>
        <dbReference type="ARBA" id="ARBA00001974"/>
    </source>
</evidence>
<keyword evidence="5 12" id="KW-0285">Flavoprotein</keyword>
<dbReference type="RefSeq" id="WP_320687779.1">
    <property type="nucleotide sequence ID" value="NZ_JAXBLV010000192.1"/>
</dbReference>
<dbReference type="EC" id="1.5.1.54" evidence="12"/>
<dbReference type="PANTHER" id="PTHR45754">
    <property type="entry name" value="METHYLENETETRAHYDROFOLATE REDUCTASE"/>
    <property type="match status" value="1"/>
</dbReference>
<keyword evidence="6 12" id="KW-0274">FAD</keyword>
<dbReference type="Proteomes" id="UP001272242">
    <property type="component" value="Unassembled WGS sequence"/>
</dbReference>
<gene>
    <name evidence="13" type="primary">metF</name>
    <name evidence="13" type="ORF">R5W23_002629</name>
</gene>
<evidence type="ECO:0000256" key="6">
    <source>
        <dbReference type="ARBA" id="ARBA00022827"/>
    </source>
</evidence>
<dbReference type="CDD" id="cd00537">
    <property type="entry name" value="MTHFR"/>
    <property type="match status" value="1"/>
</dbReference>
<dbReference type="PANTHER" id="PTHR45754:SF3">
    <property type="entry name" value="METHYLENETETRAHYDROFOLATE REDUCTASE (NADPH)"/>
    <property type="match status" value="1"/>
</dbReference>
<keyword evidence="7 12" id="KW-0560">Oxidoreductase</keyword>
<sequence>MHIQDIFAQHRTTFSFEFFPPKTDAAGEELFTTIAALQALQPSFVSVTYGAGGSTRDRTHDLVVRIERETNLTAVSHLTCVCHSRDEMTAILDRYAASGIENVLALGGDPPKNSAHDREKDAFRYANELVEFIRSRPGPNGRGFGVGVAGFPEGHPGCPNRLQEMDHLKRKIDAGADYICTQLFFDNRDLYDFRERCDLAGIKVPIIAGIMPVTTKAGMVRMAELAAGARIPAKLLKAVSRCTDDAAVARVGISWATEQCADLLHNSVRGIHFYTLNKSDATRQIYQNLGVESSVALRAG</sequence>